<reference evidence="13" key="1">
    <citation type="submission" date="2013-09" db="EMBL/GenBank/DDBJ databases">
        <authorList>
            <person name="Zeng Z."/>
            <person name="Chen C."/>
        </authorList>
    </citation>
    <scope>NUCLEOTIDE SEQUENCE [LARGE SCALE GENOMIC DNA]</scope>
    <source>
        <strain evidence="13">DK69</strain>
    </source>
</reference>
<dbReference type="InterPro" id="IPR007409">
    <property type="entry name" value="Restrct_endonuc_type1_HsdR_N"/>
</dbReference>
<keyword evidence="8 10" id="KW-0067">ATP-binding</keyword>
<keyword evidence="4 10" id="KW-0547">Nucleotide-binding</keyword>
<dbReference type="Gene3D" id="3.90.1570.50">
    <property type="match status" value="1"/>
</dbReference>
<comment type="subunit">
    <text evidence="10">The type I restriction/modification system is composed of three polypeptides R, M and S.</text>
</comment>
<dbReference type="EC" id="3.1.21.3" evidence="10"/>
<dbReference type="Proteomes" id="UP000030149">
    <property type="component" value="Unassembled WGS sequence"/>
</dbReference>
<dbReference type="eggNOG" id="COG0610">
    <property type="taxonomic scope" value="Bacteria"/>
</dbReference>
<evidence type="ECO:0000256" key="6">
    <source>
        <dbReference type="ARBA" id="ARBA00022759"/>
    </source>
</evidence>
<feature type="domain" description="Helicase ATP-binding" evidence="11">
    <location>
        <begin position="260"/>
        <end position="425"/>
    </location>
</feature>
<dbReference type="STRING" id="1107311.Q767_07400"/>
<dbReference type="AlphaFoldDB" id="A0A0A2MUQ0"/>
<dbReference type="RefSeq" id="WP_035630239.1">
    <property type="nucleotide sequence ID" value="NZ_AVCS01000008.1"/>
</dbReference>
<dbReference type="InterPro" id="IPR027417">
    <property type="entry name" value="P-loop_NTPase"/>
</dbReference>
<comment type="function">
    <text evidence="10">Subunit R is required for both nuclease and ATPase activities, but not for modification.</text>
</comment>
<keyword evidence="5 10" id="KW-0680">Restriction system</keyword>
<evidence type="ECO:0000256" key="7">
    <source>
        <dbReference type="ARBA" id="ARBA00022801"/>
    </source>
</evidence>
<evidence type="ECO:0000313" key="12">
    <source>
        <dbReference type="EMBL" id="KGO96079.1"/>
    </source>
</evidence>
<evidence type="ECO:0000256" key="1">
    <source>
        <dbReference type="ARBA" id="ARBA00000851"/>
    </source>
</evidence>
<dbReference type="EMBL" id="JRLZ01000005">
    <property type="protein sequence ID" value="KGO96079.1"/>
    <property type="molecule type" value="Genomic_DNA"/>
</dbReference>
<organism evidence="12 13">
    <name type="scientific">Flavobacterium enshiense DK69</name>
    <dbReference type="NCBI Taxonomy" id="1107311"/>
    <lineage>
        <taxon>Bacteria</taxon>
        <taxon>Pseudomonadati</taxon>
        <taxon>Bacteroidota</taxon>
        <taxon>Flavobacteriia</taxon>
        <taxon>Flavobacteriales</taxon>
        <taxon>Flavobacteriaceae</taxon>
        <taxon>Flavobacterium</taxon>
    </lineage>
</organism>
<dbReference type="InterPro" id="IPR040980">
    <property type="entry name" value="SWI2_SNF2"/>
</dbReference>
<keyword evidence="3" id="KW-0540">Nuclease</keyword>
<dbReference type="InterPro" id="IPR055180">
    <property type="entry name" value="HsdR_RecA-like_helicase_dom_2"/>
</dbReference>
<dbReference type="REBASE" id="132296">
    <property type="entry name" value="FenDK69ORF7375P"/>
</dbReference>
<comment type="catalytic activity">
    <reaction evidence="1 10">
        <text>Endonucleolytic cleavage of DNA to give random double-stranded fragments with terminal 5'-phosphates, ATP is simultaneously hydrolyzed.</text>
        <dbReference type="EC" id="3.1.21.3"/>
    </reaction>
</comment>
<dbReference type="SUPFAM" id="SSF52540">
    <property type="entry name" value="P-loop containing nucleoside triphosphate hydrolases"/>
    <property type="match status" value="2"/>
</dbReference>
<sequence>MAKQPEAALEEQLVGQLQKLGYGLVLLKDETELVANLKHQLEIHNRQALLNTSNAKFSATEFERVLNILNKGSVFEKAKNLREKQHIVRDNGDNLYFEFINTEHWCQNQFQVTHQVTIEGKYKNRYDVTLLINGLPMVQIELKRRGLELKEAFNQINRYQRHSFGHNSALFQYIQIFVISNGVNTKYYANNRNQSFKQTFYWTDKENKRLTNILNGFTSEFLEPCHISKMICKYIVLNETYKIPMVLRPYQYYAVEALIDRVKNSTRNGYIWHTTGSGKTLTSFKASQIIMNLPQVKKVVFVVDRKDLDYQTTKEFNSFSKGSIDGTDNTKALVNQFADDTKLIVTTIQKLNTAISKKQYLDKMDKLKNERIVFIFDECHRSQFGETHNRIKSFFNNIQMFGFTGTPIFADNSVKNELGRRTTSELFGDCLHKYVITDAIKDENVLKFSVEYVGRYRQKADRATEVDIEVEDIDTKELMEDQKRLRKIADYIIDNHSRKTHNREFTGMFCVSSVETLIKYYDIFHSKKLAGEHNLNIATIFSYSANEDDSDANGFLPEELSVVEEPPRALYGLQAHSREKLDEFIDHYNQIYDTKFSTKDSESFYNYYNDISKKVKERKIDILLVVNMFLTGFDSPTLSTLYVDKNLKYHGLIQAYSRTNRVLNEQKSQGNIVVFRNLKNATDEAITLFSNKDAIDVIIMKPYEDYTQKFNDAYEELIKLTPTVDSVNDLRTEDDELAFIKAFRDLMRLKNVINSFADFDWSDLAMEEQQFEDYKSKYLDLYDKVKSEHQKEKVSILEDVDFELELIHRDDINVNYIVQLLIKLKANTKGDTSKAEKEIFNLLNTEADLRSKRELIEKFIKENLPIIDDTDDITQEFDKFWSKEQQKAFHQLVKEENLSQEKTEKLIENYLFSEREPLRDEILELIEGEKPTILLRKKLGDRILSRILGFVDTFINGIAGI</sequence>
<dbReference type="Pfam" id="PF18766">
    <property type="entry name" value="SWI2_SNF2"/>
    <property type="match status" value="1"/>
</dbReference>
<dbReference type="Pfam" id="PF12008">
    <property type="entry name" value="EcoR124_C"/>
    <property type="match status" value="1"/>
</dbReference>
<dbReference type="GO" id="GO:0003677">
    <property type="term" value="F:DNA binding"/>
    <property type="evidence" value="ECO:0007669"/>
    <property type="project" value="UniProtKB-KW"/>
</dbReference>
<dbReference type="CDD" id="cd22332">
    <property type="entry name" value="HsdR_N"/>
    <property type="match status" value="1"/>
</dbReference>
<dbReference type="NCBIfam" id="TIGR00348">
    <property type="entry name" value="hsdR"/>
    <property type="match status" value="1"/>
</dbReference>
<keyword evidence="9 10" id="KW-0238">DNA-binding</keyword>
<dbReference type="CDD" id="cd18030">
    <property type="entry name" value="DEXHc_RE_I_HsdR"/>
    <property type="match status" value="1"/>
</dbReference>
<evidence type="ECO:0000256" key="10">
    <source>
        <dbReference type="RuleBase" id="RU364115"/>
    </source>
</evidence>
<evidence type="ECO:0000313" key="13">
    <source>
        <dbReference type="Proteomes" id="UP000030149"/>
    </source>
</evidence>
<keyword evidence="13" id="KW-1185">Reference proteome</keyword>
<dbReference type="InterPro" id="IPR014001">
    <property type="entry name" value="Helicase_ATP-bd"/>
</dbReference>
<dbReference type="GO" id="GO:0009307">
    <property type="term" value="P:DNA restriction-modification system"/>
    <property type="evidence" value="ECO:0007669"/>
    <property type="project" value="UniProtKB-KW"/>
</dbReference>
<dbReference type="PANTHER" id="PTHR30195">
    <property type="entry name" value="TYPE I SITE-SPECIFIC DEOXYRIBONUCLEASE PROTEIN SUBUNIT M AND R"/>
    <property type="match status" value="1"/>
</dbReference>
<dbReference type="PROSITE" id="PS51192">
    <property type="entry name" value="HELICASE_ATP_BIND_1"/>
    <property type="match status" value="1"/>
</dbReference>
<keyword evidence="7 10" id="KW-0378">Hydrolase</keyword>
<keyword evidence="6" id="KW-0255">Endonuclease</keyword>
<dbReference type="Gene3D" id="1.20.58.910">
    <property type="match status" value="1"/>
</dbReference>
<accession>A0A0A2MUQ0</accession>
<dbReference type="InterPro" id="IPR004473">
    <property type="entry name" value="Restrct_endonuc_typeI_HsdR"/>
</dbReference>
<name>A0A0A2MUQ0_9FLAO</name>
<dbReference type="CDD" id="cd18800">
    <property type="entry name" value="SF2_C_EcoR124I-like"/>
    <property type="match status" value="1"/>
</dbReference>
<dbReference type="PATRIC" id="fig|1107311.5.peg.2679"/>
<dbReference type="GO" id="GO:0005524">
    <property type="term" value="F:ATP binding"/>
    <property type="evidence" value="ECO:0007669"/>
    <property type="project" value="UniProtKB-KW"/>
</dbReference>
<evidence type="ECO:0000256" key="9">
    <source>
        <dbReference type="ARBA" id="ARBA00023125"/>
    </source>
</evidence>
<protein>
    <recommendedName>
        <fullName evidence="10">Type I restriction enzyme endonuclease subunit</fullName>
        <shortName evidence="10">R protein</shortName>
        <ecNumber evidence="10">3.1.21.3</ecNumber>
    </recommendedName>
</protein>
<evidence type="ECO:0000256" key="5">
    <source>
        <dbReference type="ARBA" id="ARBA00022747"/>
    </source>
</evidence>
<proteinExistence type="inferred from homology"/>
<dbReference type="PANTHER" id="PTHR30195:SF16">
    <property type="entry name" value="TYPE I RESTRICTION ENZYME ENDONUCLEASE SUBUNIT"/>
    <property type="match status" value="1"/>
</dbReference>
<evidence type="ECO:0000256" key="2">
    <source>
        <dbReference type="ARBA" id="ARBA00008598"/>
    </source>
</evidence>
<evidence type="ECO:0000259" key="11">
    <source>
        <dbReference type="PROSITE" id="PS51192"/>
    </source>
</evidence>
<dbReference type="Gene3D" id="3.40.50.300">
    <property type="entry name" value="P-loop containing nucleotide triphosphate hydrolases"/>
    <property type="match status" value="2"/>
</dbReference>
<evidence type="ECO:0000256" key="4">
    <source>
        <dbReference type="ARBA" id="ARBA00022741"/>
    </source>
</evidence>
<evidence type="ECO:0000256" key="8">
    <source>
        <dbReference type="ARBA" id="ARBA00022840"/>
    </source>
</evidence>
<dbReference type="Pfam" id="PF22679">
    <property type="entry name" value="T1R_D3-like"/>
    <property type="match status" value="1"/>
</dbReference>
<dbReference type="Pfam" id="PF04313">
    <property type="entry name" value="HSDR_N"/>
    <property type="match status" value="1"/>
</dbReference>
<gene>
    <name evidence="12" type="ORF">Q767_07400</name>
</gene>
<dbReference type="InterPro" id="IPR022625">
    <property type="entry name" value="TypeI_RM_Rsu_C"/>
</dbReference>
<evidence type="ECO:0000256" key="3">
    <source>
        <dbReference type="ARBA" id="ARBA00022722"/>
    </source>
</evidence>
<dbReference type="OrthoDB" id="9758243at2"/>
<dbReference type="SMART" id="SM00487">
    <property type="entry name" value="DEXDc"/>
    <property type="match status" value="1"/>
</dbReference>
<comment type="caution">
    <text evidence="12">The sequence shown here is derived from an EMBL/GenBank/DDBJ whole genome shotgun (WGS) entry which is preliminary data.</text>
</comment>
<dbReference type="GO" id="GO:0009035">
    <property type="term" value="F:type I site-specific deoxyribonuclease activity"/>
    <property type="evidence" value="ECO:0007669"/>
    <property type="project" value="UniProtKB-EC"/>
</dbReference>
<reference evidence="12 13" key="2">
    <citation type="journal article" date="2015" name="Stand. Genomic Sci.">
        <title>High quality draft genomic sequence of Flavobacterium enshiense DK69(T) and comparison among Flavobacterium genomes.</title>
        <authorList>
            <person name="Zeng Z."/>
            <person name="Chen C."/>
            <person name="Du H."/>
            <person name="Wang G."/>
            <person name="Li M."/>
        </authorList>
    </citation>
    <scope>NUCLEOTIDE SEQUENCE [LARGE SCALE GENOMIC DNA]</scope>
    <source>
        <strain evidence="12 13">DK69</strain>
    </source>
</reference>
<comment type="similarity">
    <text evidence="2 10">Belongs to the HsdR family.</text>
</comment>
<dbReference type="InterPro" id="IPR051268">
    <property type="entry name" value="Type-I_R_enzyme_R_subunit"/>
</dbReference>